<evidence type="ECO:0000259" key="6">
    <source>
        <dbReference type="PROSITE" id="PS51918"/>
    </source>
</evidence>
<protein>
    <recommendedName>
        <fullName evidence="6">Radical SAM core domain-containing protein</fullName>
    </recommendedName>
</protein>
<keyword evidence="5" id="KW-0411">Iron-sulfur</keyword>
<keyword evidence="3" id="KW-0479">Metal-binding</keyword>
<dbReference type="Gene3D" id="3.20.20.70">
    <property type="entry name" value="Aldolase class I"/>
    <property type="match status" value="1"/>
</dbReference>
<keyword evidence="4" id="KW-0408">Iron</keyword>
<dbReference type="InterPro" id="IPR058240">
    <property type="entry name" value="rSAM_sf"/>
</dbReference>
<keyword evidence="2" id="KW-0949">S-adenosyl-L-methionine</keyword>
<dbReference type="SFLD" id="SFLDS00029">
    <property type="entry name" value="Radical_SAM"/>
    <property type="match status" value="1"/>
</dbReference>
<evidence type="ECO:0000256" key="2">
    <source>
        <dbReference type="ARBA" id="ARBA00022691"/>
    </source>
</evidence>
<dbReference type="Pfam" id="PF04055">
    <property type="entry name" value="Radical_SAM"/>
    <property type="match status" value="1"/>
</dbReference>
<gene>
    <name evidence="7" type="ORF">GCM10010909_33270</name>
</gene>
<feature type="domain" description="Radical SAM core" evidence="6">
    <location>
        <begin position="49"/>
        <end position="294"/>
    </location>
</feature>
<comment type="caution">
    <text evidence="7">The sequence shown here is derived from an EMBL/GenBank/DDBJ whole genome shotgun (WGS) entry which is preliminary data.</text>
</comment>
<dbReference type="InterPro" id="IPR007197">
    <property type="entry name" value="rSAM"/>
</dbReference>
<comment type="cofactor">
    <cofactor evidence="1">
        <name>[4Fe-4S] cluster</name>
        <dbReference type="ChEBI" id="CHEBI:49883"/>
    </cofactor>
</comment>
<dbReference type="Proteomes" id="UP001156641">
    <property type="component" value="Unassembled WGS sequence"/>
</dbReference>
<sequence>MTLHNSFGRDPSGAGPFLLARKFGHKLKSFYRAMRITRPMTWILGPQYRAAMDLIEIDLTYLCNLKCNNCNRSSAQAPEARHLSLDQLKEFVTKSLHQGRGWRRIRLLGGEPTLHPHFHEAIAVLEPLRARTPGLLIEVVTNGYGDKVKQALRKLPPHVAVENSQKSGPMQPHFGAFNKAPQDSWWHRLVDYRNGCEIVRSCGMGLTPTGYYHCAVAGGIDRVTGEGLGRTSLPAADDEMRDLMDRTCRLCGRFRDGHFIPFNFRKPLLVQQTSRSWKRIYGAWLNRQSAAGGERL</sequence>
<evidence type="ECO:0000313" key="8">
    <source>
        <dbReference type="Proteomes" id="UP001156641"/>
    </source>
</evidence>
<evidence type="ECO:0000256" key="1">
    <source>
        <dbReference type="ARBA" id="ARBA00001966"/>
    </source>
</evidence>
<reference evidence="8" key="1">
    <citation type="journal article" date="2019" name="Int. J. Syst. Evol. Microbiol.">
        <title>The Global Catalogue of Microorganisms (GCM) 10K type strain sequencing project: providing services to taxonomists for standard genome sequencing and annotation.</title>
        <authorList>
            <consortium name="The Broad Institute Genomics Platform"/>
            <consortium name="The Broad Institute Genome Sequencing Center for Infectious Disease"/>
            <person name="Wu L."/>
            <person name="Ma J."/>
        </authorList>
    </citation>
    <scope>NUCLEOTIDE SEQUENCE [LARGE SCALE GENOMIC DNA]</scope>
    <source>
        <strain evidence="8">NBRC 112502</strain>
    </source>
</reference>
<keyword evidence="8" id="KW-1185">Reference proteome</keyword>
<dbReference type="InterPro" id="IPR013785">
    <property type="entry name" value="Aldolase_TIM"/>
</dbReference>
<dbReference type="RefSeq" id="WP_284259496.1">
    <property type="nucleotide sequence ID" value="NZ_BSOS01000094.1"/>
</dbReference>
<evidence type="ECO:0000256" key="3">
    <source>
        <dbReference type="ARBA" id="ARBA00022723"/>
    </source>
</evidence>
<proteinExistence type="predicted"/>
<name>A0ABQ6AF28_9PROT</name>
<evidence type="ECO:0000256" key="4">
    <source>
        <dbReference type="ARBA" id="ARBA00023004"/>
    </source>
</evidence>
<dbReference type="PANTHER" id="PTHR11228:SF34">
    <property type="entry name" value="TUNGSTEN-CONTAINING ALDEHYDE FERREDOXIN OXIDOREDUCTASE COFACTOR MODIFYING PROTEIN"/>
    <property type="match status" value="1"/>
</dbReference>
<dbReference type="SUPFAM" id="SSF102114">
    <property type="entry name" value="Radical SAM enzymes"/>
    <property type="match status" value="1"/>
</dbReference>
<dbReference type="PANTHER" id="PTHR11228">
    <property type="entry name" value="RADICAL SAM DOMAIN PROTEIN"/>
    <property type="match status" value="1"/>
</dbReference>
<dbReference type="InterPro" id="IPR050377">
    <property type="entry name" value="Radical_SAM_PqqE_MftC-like"/>
</dbReference>
<dbReference type="EMBL" id="BSOS01000094">
    <property type="protein sequence ID" value="GLR68645.1"/>
    <property type="molecule type" value="Genomic_DNA"/>
</dbReference>
<evidence type="ECO:0000313" key="7">
    <source>
        <dbReference type="EMBL" id="GLR68645.1"/>
    </source>
</evidence>
<evidence type="ECO:0000256" key="5">
    <source>
        <dbReference type="ARBA" id="ARBA00023014"/>
    </source>
</evidence>
<accession>A0ABQ6AF28</accession>
<organism evidence="7 8">
    <name type="scientific">Acidocella aquatica</name>
    <dbReference type="NCBI Taxonomy" id="1922313"/>
    <lineage>
        <taxon>Bacteria</taxon>
        <taxon>Pseudomonadati</taxon>
        <taxon>Pseudomonadota</taxon>
        <taxon>Alphaproteobacteria</taxon>
        <taxon>Acetobacterales</taxon>
        <taxon>Acidocellaceae</taxon>
        <taxon>Acidocella</taxon>
    </lineage>
</organism>
<dbReference type="PROSITE" id="PS51918">
    <property type="entry name" value="RADICAL_SAM"/>
    <property type="match status" value="1"/>
</dbReference>
<dbReference type="CDD" id="cd01335">
    <property type="entry name" value="Radical_SAM"/>
    <property type="match status" value="1"/>
</dbReference>